<evidence type="ECO:0000313" key="2">
    <source>
        <dbReference type="Proteomes" id="UP000203507"/>
    </source>
</evidence>
<accession>A0A1X9T5I2</accession>
<dbReference type="KEGG" id="vg:32878287"/>
<dbReference type="RefSeq" id="YP_009362462.1">
    <property type="nucleotide sequence ID" value="NC_034618.1"/>
</dbReference>
<evidence type="ECO:0000313" key="1">
    <source>
        <dbReference type="EMBL" id="ARR28953.1"/>
    </source>
</evidence>
<proteinExistence type="predicted"/>
<dbReference type="GeneID" id="32878287"/>
<name>A0A1X9T5I2_9VIRU</name>
<protein>
    <submittedName>
        <fullName evidence="1">Secretion-chaperone-like protein</fullName>
    </submittedName>
</protein>
<keyword evidence="2" id="KW-1185">Reference proteome</keyword>
<organism evidence="1">
    <name type="scientific">Ranid herpesvirus 3</name>
    <dbReference type="NCBI Taxonomy" id="1987509"/>
    <lineage>
        <taxon>Viruses</taxon>
        <taxon>Duplodnaviria</taxon>
        <taxon>Heunggongvirae</taxon>
        <taxon>Peploviricota</taxon>
        <taxon>Herviviricetes</taxon>
        <taxon>Herpesvirales</taxon>
        <taxon>Alloherpesviridae</taxon>
        <taxon>Batravirus</taxon>
        <taxon>Batravirus ranidallo3</taxon>
    </lineage>
</organism>
<dbReference type="EMBL" id="KX832224">
    <property type="protein sequence ID" value="ARR28953.1"/>
    <property type="molecule type" value="Genomic_DNA"/>
</dbReference>
<dbReference type="Proteomes" id="UP000203507">
    <property type="component" value="Segment"/>
</dbReference>
<reference evidence="1" key="1">
    <citation type="journal article" date="2017" name="Vet. Pathol.">
        <title>Ranid Herpesvirus 3 and Proliferative Dermatitis in Free-Ranging Wild Common Frogs (Rana Temporaria).</title>
        <authorList>
            <person name="Origgi F.C."/>
            <person name="Schmidt B.R."/>
            <person name="Lohmann P."/>
            <person name="Otten P."/>
            <person name="Akdesir E."/>
            <person name="Gaschen V."/>
            <person name="Aguilar-Bultet L."/>
            <person name="Wahli T."/>
            <person name="Sattler U."/>
            <person name="Stoffel M.H."/>
        </authorList>
    </citation>
    <scope>NUCLEOTIDE SEQUENCE [LARGE SCALE GENOMIC DNA]</scope>
    <source>
        <strain evidence="1">FO1_2015</strain>
    </source>
</reference>
<sequence length="312" mass="35760">METIKKAFLDVQRKYEVGGIKWSALAGETFLAKFGSTPSCEHYIDMLSRLDEQVGMWRIWLTIPDEAWCLIKGDTPFQIVDFGLPLTENSPDWVIKFMEDMDYAVIHLTQQIMYQDLLMALHALQGRKSWGLEEYEFIAIINRTMTEITTSYLQVSHFLKQWCCTVYESMVYWKQLEQIHERETAKGFKLAKVCEAEHNEGATIKYYDKPSAESVIDTNANKSLTNINSEENSISTEGEPISGLNSSPFLESKLDHADGIVEERLRLIPLKEMRRERRGALSEQGSTSNADYIEITDIATNNSNSLEHFTSI</sequence>